<feature type="region of interest" description="Disordered" evidence="1">
    <location>
        <begin position="1"/>
        <end position="35"/>
    </location>
</feature>
<sequence length="96" mass="9659">MSGPTGISSGGRGLTAPRSAATTPGSSSVKELTNTHDALPMVRNWLMIVSASSLNGFDGSRNDGTSATDSGGRPGSVTRAARSSSAGNSTSPCTWW</sequence>
<protein>
    <submittedName>
        <fullName evidence="2">Uncharacterized protein</fullName>
    </submittedName>
</protein>
<feature type="compositionally biased region" description="Polar residues" evidence="1">
    <location>
        <begin position="20"/>
        <end position="35"/>
    </location>
</feature>
<feature type="compositionally biased region" description="Polar residues" evidence="1">
    <location>
        <begin position="81"/>
        <end position="96"/>
    </location>
</feature>
<feature type="region of interest" description="Disordered" evidence="1">
    <location>
        <begin position="56"/>
        <end position="96"/>
    </location>
</feature>
<reference evidence="2" key="2">
    <citation type="journal article" date="2015" name="Data Brief">
        <title>Shoot transcriptome of the giant reed, Arundo donax.</title>
        <authorList>
            <person name="Barrero R.A."/>
            <person name="Guerrero F.D."/>
            <person name="Moolhuijzen P."/>
            <person name="Goolsby J.A."/>
            <person name="Tidwell J."/>
            <person name="Bellgard S.E."/>
            <person name="Bellgard M.I."/>
        </authorList>
    </citation>
    <scope>NUCLEOTIDE SEQUENCE</scope>
    <source>
        <tissue evidence="2">Shoot tissue taken approximately 20 cm above the soil surface</tissue>
    </source>
</reference>
<evidence type="ECO:0000313" key="2">
    <source>
        <dbReference type="EMBL" id="JAE31059.1"/>
    </source>
</evidence>
<dbReference type="EMBL" id="GBRH01166837">
    <property type="protein sequence ID" value="JAE31059.1"/>
    <property type="molecule type" value="Transcribed_RNA"/>
</dbReference>
<proteinExistence type="predicted"/>
<evidence type="ECO:0000256" key="1">
    <source>
        <dbReference type="SAM" id="MobiDB-lite"/>
    </source>
</evidence>
<accession>A0A0A9H5I5</accession>
<name>A0A0A9H5I5_ARUDO</name>
<reference evidence="2" key="1">
    <citation type="submission" date="2014-09" db="EMBL/GenBank/DDBJ databases">
        <authorList>
            <person name="Magalhaes I.L.F."/>
            <person name="Oliveira U."/>
            <person name="Santos F.R."/>
            <person name="Vidigal T.H.D.A."/>
            <person name="Brescovit A.D."/>
            <person name="Santos A.J."/>
        </authorList>
    </citation>
    <scope>NUCLEOTIDE SEQUENCE</scope>
    <source>
        <tissue evidence="2">Shoot tissue taken approximately 20 cm above the soil surface</tissue>
    </source>
</reference>
<dbReference type="AlphaFoldDB" id="A0A0A9H5I5"/>
<organism evidence="2">
    <name type="scientific">Arundo donax</name>
    <name type="common">Giant reed</name>
    <name type="synonym">Donax arundinaceus</name>
    <dbReference type="NCBI Taxonomy" id="35708"/>
    <lineage>
        <taxon>Eukaryota</taxon>
        <taxon>Viridiplantae</taxon>
        <taxon>Streptophyta</taxon>
        <taxon>Embryophyta</taxon>
        <taxon>Tracheophyta</taxon>
        <taxon>Spermatophyta</taxon>
        <taxon>Magnoliopsida</taxon>
        <taxon>Liliopsida</taxon>
        <taxon>Poales</taxon>
        <taxon>Poaceae</taxon>
        <taxon>PACMAD clade</taxon>
        <taxon>Arundinoideae</taxon>
        <taxon>Arundineae</taxon>
        <taxon>Arundo</taxon>
    </lineage>
</organism>